<evidence type="ECO:0000256" key="3">
    <source>
        <dbReference type="PROSITE-ProRule" id="PRU00781"/>
    </source>
</evidence>
<feature type="compositionally biased region" description="Low complexity" evidence="4">
    <location>
        <begin position="884"/>
        <end position="906"/>
    </location>
</feature>
<feature type="region of interest" description="Disordered" evidence="4">
    <location>
        <begin position="1212"/>
        <end position="1278"/>
    </location>
</feature>
<evidence type="ECO:0000313" key="7">
    <source>
        <dbReference type="Proteomes" id="UP000230002"/>
    </source>
</evidence>
<dbReference type="OrthoDB" id="158357at2759"/>
<dbReference type="InterPro" id="IPR027484">
    <property type="entry name" value="PInositol-4-P-5-kinase_N"/>
</dbReference>
<feature type="compositionally biased region" description="Polar residues" evidence="4">
    <location>
        <begin position="847"/>
        <end position="868"/>
    </location>
</feature>
<dbReference type="InterPro" id="IPR044769">
    <property type="entry name" value="PIKfyve_PIPKc"/>
</dbReference>
<dbReference type="GO" id="GO:0046854">
    <property type="term" value="P:phosphatidylinositol phosphate biosynthetic process"/>
    <property type="evidence" value="ECO:0007669"/>
    <property type="project" value="TreeGrafter"/>
</dbReference>
<gene>
    <name evidence="6" type="ORF">GSI_03463</name>
</gene>
<keyword evidence="2 3" id="KW-0067">ATP-binding</keyword>
<feature type="region of interest" description="Disordered" evidence="4">
    <location>
        <begin position="1063"/>
        <end position="1082"/>
    </location>
</feature>
<dbReference type="GO" id="GO:0010008">
    <property type="term" value="C:endosome membrane"/>
    <property type="evidence" value="ECO:0007669"/>
    <property type="project" value="TreeGrafter"/>
</dbReference>
<dbReference type="SUPFAM" id="SSF56104">
    <property type="entry name" value="SAICAR synthase-like"/>
    <property type="match status" value="1"/>
</dbReference>
<feature type="compositionally biased region" description="Polar residues" evidence="4">
    <location>
        <begin position="1132"/>
        <end position="1141"/>
    </location>
</feature>
<protein>
    <recommendedName>
        <fullName evidence="5">PIPK domain-containing protein</fullName>
    </recommendedName>
</protein>
<dbReference type="Proteomes" id="UP000230002">
    <property type="component" value="Unassembled WGS sequence"/>
</dbReference>
<dbReference type="InterPro" id="IPR027483">
    <property type="entry name" value="PInositol-4-P-4/5-kinase_C_sf"/>
</dbReference>
<sequence length="1621" mass="178714">MTLPLRHLLAVALFVPFLLAPAAVFVAARYALDILHDQLNSTTGDDEMEKPLPDLPTAASRRRTPSNLTLTVDARAHLHRFLLHTLGEESELREKDNWAERLGTALNDLGAGVENGGWLAGLRRARYVRKRHHDEEEKRRAEEDGRKDKEEEERARNRTAKGRSKLKEVVVEDEPVDDGPSGELLAASLEQLREAALRPVVPSAKPSMKHLFLSVSGPPSEPVEDMGFKLIRTTTLHCSFNPGEFALPKSASGEDVREPVVLYGLHEWDASLLSSDDPFQVVGGTFVFRGVTAHPQYHALCRVLRLAVFAYLSLLLEQDLLSNSDVELHYPKVTIPNLPTFPPTVERSSSSADVKEKQLRRRDSGSGLWSFLSKKTEDLLHRATHVSPLGRRGSVDLAFGQKVSRATSLPQGPDGGFLSRRLSMLSGSAAPRAPQESENEAQAATFAAVVKRMDAWKDLLSTSPNVAFPPPSFVLSIADKETQDPTRRPLGDEKAALSSLLGWQGKEPPGKGVVGVSGFVRHQGITVMYSEHVPGASVLSNPPALSKSDTASIESQIPMRTPCWGHRRKWINYRYYRCGRHWDESLGEAIIRWCEAGEDHCGHPDCQFNRGEHDMRWIHGGLRLLATVSVPTSSDASTSDDSVRMWVSCAVCEKESPKRIMHDGTYLISFAKFLELLVYSPAIHALSPPLCEHTTFPEKPWAPADTPIPHARFDIIRHFSHKGRVVTMTLADVREVFEVHVPRLQILRRKAGEKKPVPDPTPIQHPTAQGSSVLGESHKVLRREIMRWWQGLSDRMDQLEEKFVSDHPSSFHKSLPRLPSADDAYEPEDEEQLSTPKVHPKEPPSTPQTLTASLPEESNGTASRSSLSSEEDRTPRPSQFRAGSASTTDSVLTSSTDLSSSSTTADGADSLQLLAGLRFKFQQYEQELYSELAHTSEKNLNDVRRSFVTAARGATKRLAAWEKKHASGAQGRPGAQADVLEVPEPEWWKSGCHAVPGGNIIVREDDWGSIIAFTLSTADYQRELSNMSTTRSAPTPAAAPAPTEAATSSRPSIFRAPESFRRFVSGSTPHQPDPDLDDTGWQEPETYSAVISRKEHPREPAALAAIRDVLRQKPSADSGTSSSLLTAAGITSGRTSGTETPRSARAKPAVEVSTLAADGLVSGMPVTVESAGKILHELEAVSKANASRSSLSESRRLSSGFFEATIRRGKASSLMTDGDGSTIQDGAGSSINVTPPPLPPKDDGELKEGEEPPKGPGSVGSDAEQPPPTPAKSGFTSSFTNSLTSAMRYVFKPEELPRPPSGMSHHGLLLSADAPAIDERPHIKYDWTIGKRLRFSCTVYYAKQFDQLRRRCGVDDVFMRSMARSENWAAEGGKSRSNFWKTADNRFIIKTLVNAWNVADLQVLIDLGPSYFRYMEATASKATVLAKLLGFYTVEIRNLETGNTQAKADLLVMENLFFDRNITKTFDLKGIQGRKIKDRSGSHSKTLFDGEWIEGQQRALTLVRTHSKVVLQEAIKADCEFLARSNIMDYSLLLGVDEENKEMICGLVDTIGSYTFAKTLEYKAKQGLNSSKEVTVVPPHEYQERFVGAMDDYFLACPDKWTRPLDNTPVPEDYRDLPSVL</sequence>
<comment type="caution">
    <text evidence="6">The sequence shown here is derived from an EMBL/GenBank/DDBJ whole genome shotgun (WGS) entry which is preliminary data.</text>
</comment>
<evidence type="ECO:0000256" key="4">
    <source>
        <dbReference type="SAM" id="MobiDB-lite"/>
    </source>
</evidence>
<feature type="region of interest" description="Disordered" evidence="4">
    <location>
        <begin position="1112"/>
        <end position="1149"/>
    </location>
</feature>
<evidence type="ECO:0000313" key="6">
    <source>
        <dbReference type="EMBL" id="PIL34683.1"/>
    </source>
</evidence>
<feature type="region of interest" description="Disordered" evidence="4">
    <location>
        <begin position="42"/>
        <end position="61"/>
    </location>
</feature>
<feature type="compositionally biased region" description="Basic and acidic residues" evidence="4">
    <location>
        <begin position="133"/>
        <end position="156"/>
    </location>
</feature>
<dbReference type="Gene3D" id="3.30.800.10">
    <property type="entry name" value="Phosphatidylinositol Phosphate Kinase II Beta"/>
    <property type="match status" value="1"/>
</dbReference>
<feature type="compositionally biased region" description="Low complexity" evidence="4">
    <location>
        <begin position="1028"/>
        <end position="1052"/>
    </location>
</feature>
<organism evidence="6 7">
    <name type="scientific">Ganoderma sinense ZZ0214-1</name>
    <dbReference type="NCBI Taxonomy" id="1077348"/>
    <lineage>
        <taxon>Eukaryota</taxon>
        <taxon>Fungi</taxon>
        <taxon>Dikarya</taxon>
        <taxon>Basidiomycota</taxon>
        <taxon>Agaricomycotina</taxon>
        <taxon>Agaricomycetes</taxon>
        <taxon>Polyporales</taxon>
        <taxon>Polyporaceae</taxon>
        <taxon>Ganoderma</taxon>
    </lineage>
</organism>
<keyword evidence="1 3" id="KW-0547">Nucleotide-binding</keyword>
<dbReference type="PANTHER" id="PTHR45748:SF7">
    <property type="entry name" value="1-PHOSPHATIDYLINOSITOL 3-PHOSPHATE 5-KINASE-RELATED"/>
    <property type="match status" value="1"/>
</dbReference>
<dbReference type="PROSITE" id="PS51455">
    <property type="entry name" value="PIPK"/>
    <property type="match status" value="1"/>
</dbReference>
<name>A0A2G8SLS1_9APHY</name>
<evidence type="ECO:0000259" key="5">
    <source>
        <dbReference type="PROSITE" id="PS51455"/>
    </source>
</evidence>
<dbReference type="STRING" id="1077348.A0A2G8SLS1"/>
<dbReference type="GO" id="GO:0000329">
    <property type="term" value="C:fungal-type vacuole membrane"/>
    <property type="evidence" value="ECO:0007669"/>
    <property type="project" value="TreeGrafter"/>
</dbReference>
<dbReference type="EMBL" id="AYKW01000005">
    <property type="protein sequence ID" value="PIL34683.1"/>
    <property type="molecule type" value="Genomic_DNA"/>
</dbReference>
<keyword evidence="3" id="KW-0808">Transferase</keyword>
<evidence type="ECO:0000256" key="1">
    <source>
        <dbReference type="ARBA" id="ARBA00022741"/>
    </source>
</evidence>
<feature type="compositionally biased region" description="Basic and acidic residues" evidence="4">
    <location>
        <begin position="1240"/>
        <end position="1253"/>
    </location>
</feature>
<dbReference type="InterPro" id="IPR002498">
    <property type="entry name" value="PInositol-4-P-4/5-kinase_core"/>
</dbReference>
<dbReference type="GO" id="GO:0005524">
    <property type="term" value="F:ATP binding"/>
    <property type="evidence" value="ECO:0007669"/>
    <property type="project" value="UniProtKB-UniRule"/>
</dbReference>
<feature type="region of interest" description="Disordered" evidence="4">
    <location>
        <begin position="1026"/>
        <end position="1052"/>
    </location>
</feature>
<dbReference type="CDD" id="cd17300">
    <property type="entry name" value="PIPKc_PIKfyve"/>
    <property type="match status" value="1"/>
</dbReference>
<feature type="region of interest" description="Disordered" evidence="4">
    <location>
        <begin position="129"/>
        <end position="165"/>
    </location>
</feature>
<feature type="region of interest" description="Disordered" evidence="4">
    <location>
        <begin position="805"/>
        <end position="906"/>
    </location>
</feature>
<feature type="compositionally biased region" description="Polar residues" evidence="4">
    <location>
        <begin position="764"/>
        <end position="774"/>
    </location>
</feature>
<feature type="compositionally biased region" description="Polar residues" evidence="4">
    <location>
        <begin position="1115"/>
        <end position="1125"/>
    </location>
</feature>
<keyword evidence="7" id="KW-1185">Reference proteome</keyword>
<evidence type="ECO:0000256" key="2">
    <source>
        <dbReference type="ARBA" id="ARBA00022840"/>
    </source>
</evidence>
<feature type="compositionally biased region" description="Acidic residues" evidence="4">
    <location>
        <begin position="823"/>
        <end position="832"/>
    </location>
</feature>
<feature type="domain" description="PIPK" evidence="5">
    <location>
        <begin position="1271"/>
        <end position="1594"/>
    </location>
</feature>
<dbReference type="GO" id="GO:0000285">
    <property type="term" value="F:1-phosphatidylinositol-3-phosphate 5-kinase activity"/>
    <property type="evidence" value="ECO:0007669"/>
    <property type="project" value="InterPro"/>
</dbReference>
<dbReference type="SMART" id="SM00330">
    <property type="entry name" value="PIPKc"/>
    <property type="match status" value="1"/>
</dbReference>
<accession>A0A2G8SLS1</accession>
<dbReference type="Gene3D" id="3.30.810.10">
    <property type="entry name" value="2-Layer Sandwich"/>
    <property type="match status" value="1"/>
</dbReference>
<proteinExistence type="predicted"/>
<dbReference type="Pfam" id="PF01504">
    <property type="entry name" value="PIP5K"/>
    <property type="match status" value="1"/>
</dbReference>
<keyword evidence="3" id="KW-0418">Kinase</keyword>
<feature type="compositionally biased region" description="Polar residues" evidence="4">
    <location>
        <begin position="1213"/>
        <end position="1233"/>
    </location>
</feature>
<feature type="region of interest" description="Disordered" evidence="4">
    <location>
        <begin position="750"/>
        <end position="776"/>
    </location>
</feature>
<reference evidence="6 7" key="1">
    <citation type="journal article" date="2015" name="Sci. Rep.">
        <title>Chromosome-level genome map provides insights into diverse defense mechanisms in the medicinal fungus Ganoderma sinense.</title>
        <authorList>
            <person name="Zhu Y."/>
            <person name="Xu J."/>
            <person name="Sun C."/>
            <person name="Zhou S."/>
            <person name="Xu H."/>
            <person name="Nelson D.R."/>
            <person name="Qian J."/>
            <person name="Song J."/>
            <person name="Luo H."/>
            <person name="Xiang L."/>
            <person name="Li Y."/>
            <person name="Xu Z."/>
            <person name="Ji A."/>
            <person name="Wang L."/>
            <person name="Lu S."/>
            <person name="Hayward A."/>
            <person name="Sun W."/>
            <person name="Li X."/>
            <person name="Schwartz D.C."/>
            <person name="Wang Y."/>
            <person name="Chen S."/>
        </authorList>
    </citation>
    <scope>NUCLEOTIDE SEQUENCE [LARGE SCALE GENOMIC DNA]</scope>
    <source>
        <strain evidence="6 7">ZZ0214-1</strain>
    </source>
</reference>
<dbReference type="PANTHER" id="PTHR45748">
    <property type="entry name" value="1-PHOSPHATIDYLINOSITOL 3-PHOSPHATE 5-KINASE-RELATED"/>
    <property type="match status" value="1"/>
</dbReference>